<protein>
    <submittedName>
        <fullName evidence="1">Uncharacterized protein</fullName>
    </submittedName>
</protein>
<accession>A0A075WND9</accession>
<evidence type="ECO:0000313" key="1">
    <source>
        <dbReference type="EMBL" id="AIG99038.1"/>
    </source>
</evidence>
<evidence type="ECO:0000313" key="2">
    <source>
        <dbReference type="Proteomes" id="UP000028501"/>
    </source>
</evidence>
<organism evidence="1 2">
    <name type="scientific">Archaeoglobus fulgidus DSM 8774</name>
    <dbReference type="NCBI Taxonomy" id="1344584"/>
    <lineage>
        <taxon>Archaea</taxon>
        <taxon>Methanobacteriati</taxon>
        <taxon>Methanobacteriota</taxon>
        <taxon>Archaeoglobi</taxon>
        <taxon>Archaeoglobales</taxon>
        <taxon>Archaeoglobaceae</taxon>
        <taxon>Archaeoglobus</taxon>
    </lineage>
</organism>
<dbReference type="AlphaFoldDB" id="A0A075WND9"/>
<dbReference type="KEGG" id="afg:AFULGI_00023160"/>
<name>A0A075WND9_ARCFL</name>
<dbReference type="Proteomes" id="UP000028501">
    <property type="component" value="Chromosome"/>
</dbReference>
<proteinExistence type="predicted"/>
<reference evidence="1 2" key="1">
    <citation type="submission" date="2013-07" db="EMBL/GenBank/DDBJ databases">
        <title>Genome of Archaeoglobus fulgidus.</title>
        <authorList>
            <person name="Fiebig A."/>
            <person name="Birkeland N.-K."/>
        </authorList>
    </citation>
    <scope>NUCLEOTIDE SEQUENCE [LARGE SCALE GENOMIC DNA]</scope>
    <source>
        <strain evidence="1 2">DSM 8774</strain>
    </source>
</reference>
<dbReference type="EMBL" id="CP006577">
    <property type="protein sequence ID" value="AIG99038.1"/>
    <property type="molecule type" value="Genomic_DNA"/>
</dbReference>
<dbReference type="HOGENOM" id="CLU_958466_0_0_2"/>
<gene>
    <name evidence="1" type="ORF">AFULGI_00023160</name>
</gene>
<sequence>MIGSVFAYMLRGGSAEHREVVYRLDDFREYVNWTPADPVYVQYYNLSYTSKLGSKDPLASMVTTDLQKLLIPAIFSRQVLEVTRGISQVMIVDFGETVPLYFVDAGMSKIYFAKEDEIKHGNFTLQVRRPGIALVSELSPLVVGYKPLVEKAVDTVEGNYPSFGNKTYSYLSRINGSFAYAFFAYGDVVKRWIRVGNESPADFFFEGYRYNFNNSSYEKVWAMHFEGNYFFGGMNESEKNFEYYKVQNFGDGLSVAVMEDKNFTKVVNARPNILTWQISFNNTQNES</sequence>
<dbReference type="GeneID" id="24795797"/>
<dbReference type="RefSeq" id="WP_048096210.1">
    <property type="nucleotide sequence ID" value="NZ_CP006577.1"/>
</dbReference>